<protein>
    <submittedName>
        <fullName evidence="1">Uncharacterized protein</fullName>
    </submittedName>
</protein>
<accession>A0A1E4RT10</accession>
<gene>
    <name evidence="1" type="ORF">HYPBUDRAFT_151750</name>
</gene>
<dbReference type="RefSeq" id="XP_020079476.1">
    <property type="nucleotide sequence ID" value="XM_020220662.1"/>
</dbReference>
<dbReference type="AlphaFoldDB" id="A0A1E4RT10"/>
<dbReference type="EMBL" id="KV454538">
    <property type="protein sequence ID" value="ODV70409.1"/>
    <property type="molecule type" value="Genomic_DNA"/>
</dbReference>
<reference evidence="2" key="1">
    <citation type="submission" date="2016-05" db="EMBL/GenBank/DDBJ databases">
        <title>Comparative genomics of biotechnologically important yeasts.</title>
        <authorList>
            <consortium name="DOE Joint Genome Institute"/>
            <person name="Riley R."/>
            <person name="Haridas S."/>
            <person name="Wolfe K.H."/>
            <person name="Lopes M.R."/>
            <person name="Hittinger C.T."/>
            <person name="Goker M."/>
            <person name="Salamov A."/>
            <person name="Wisecaver J."/>
            <person name="Long T.M."/>
            <person name="Aerts A.L."/>
            <person name="Barry K."/>
            <person name="Choi C."/>
            <person name="Clum A."/>
            <person name="Coughlan A.Y."/>
            <person name="Deshpande S."/>
            <person name="Douglass A.P."/>
            <person name="Hanson S.J."/>
            <person name="Klenk H.-P."/>
            <person name="Labutti K."/>
            <person name="Lapidus A."/>
            <person name="Lindquist E."/>
            <person name="Lipzen A."/>
            <person name="Meier-Kolthoff J.P."/>
            <person name="Ohm R.A."/>
            <person name="Otillar R.P."/>
            <person name="Pangilinan J."/>
            <person name="Peng Y."/>
            <person name="Rokas A."/>
            <person name="Rosa C.A."/>
            <person name="Scheuner C."/>
            <person name="Sibirny A.A."/>
            <person name="Slot J.C."/>
            <person name="Stielow J.B."/>
            <person name="Sun H."/>
            <person name="Kurtzman C.P."/>
            <person name="Blackwell M."/>
            <person name="Grigoriev I.V."/>
            <person name="Jeffries T.W."/>
        </authorList>
    </citation>
    <scope>NUCLEOTIDE SEQUENCE [LARGE SCALE GENOMIC DNA]</scope>
    <source>
        <strain evidence="2">NRRL Y-1933</strain>
    </source>
</reference>
<keyword evidence="2" id="KW-1185">Reference proteome</keyword>
<organism evidence="1 2">
    <name type="scientific">Hyphopichia burtonii NRRL Y-1933</name>
    <dbReference type="NCBI Taxonomy" id="984485"/>
    <lineage>
        <taxon>Eukaryota</taxon>
        <taxon>Fungi</taxon>
        <taxon>Dikarya</taxon>
        <taxon>Ascomycota</taxon>
        <taxon>Saccharomycotina</taxon>
        <taxon>Pichiomycetes</taxon>
        <taxon>Debaryomycetaceae</taxon>
        <taxon>Hyphopichia</taxon>
    </lineage>
</organism>
<evidence type="ECO:0000313" key="1">
    <source>
        <dbReference type="EMBL" id="ODV70409.1"/>
    </source>
</evidence>
<dbReference type="Proteomes" id="UP000095085">
    <property type="component" value="Unassembled WGS sequence"/>
</dbReference>
<sequence>MPREPNLQITGWKSNLQIVGFAAKNGPPQKLALLKIYLQLICNTSLPTESVPNQV</sequence>
<name>A0A1E4RT10_9ASCO</name>
<dbReference type="GeneID" id="30995212"/>
<proteinExistence type="predicted"/>
<evidence type="ECO:0000313" key="2">
    <source>
        <dbReference type="Proteomes" id="UP000095085"/>
    </source>
</evidence>